<dbReference type="EMBL" id="PDOB01000022">
    <property type="protein sequence ID" value="PIL39193.1"/>
    <property type="molecule type" value="Genomic_DNA"/>
</dbReference>
<keyword evidence="1" id="KW-0732">Signal</keyword>
<dbReference type="Proteomes" id="UP000228593">
    <property type="component" value="Unassembled WGS sequence"/>
</dbReference>
<dbReference type="OrthoDB" id="9798539at2"/>
<dbReference type="AlphaFoldDB" id="A0A2G8SZQ2"/>
<gene>
    <name evidence="2" type="ORF">CR103_13985</name>
</gene>
<accession>A0A2G8SZQ2</accession>
<feature type="chain" id="PRO_5013970389" description="PEP-CTERM protein-sorting domain-containing protein" evidence="1">
    <location>
        <begin position="24"/>
        <end position="245"/>
    </location>
</feature>
<dbReference type="NCBIfam" id="TIGR02595">
    <property type="entry name" value="PEP_CTERM"/>
    <property type="match status" value="1"/>
</dbReference>
<comment type="caution">
    <text evidence="2">The sequence shown here is derived from an EMBL/GenBank/DDBJ whole genome shotgun (WGS) entry which is preliminary data.</text>
</comment>
<feature type="signal peptide" evidence="1">
    <location>
        <begin position="1"/>
        <end position="23"/>
    </location>
</feature>
<sequence>MSVPANIRLIFVATALLCGTAEASLFTIRSSGTIERGFDGLGIFGTAGENLAGSNFVFTYSWDTTNVTRFGSDYNYTFADGIAKIAFSASINGATYSSFIDAGHPNNDAGIYNYVTTRGPNRAGSDQVYTFIFGLDRSGYKVNSQQIVYSYYNAFVGPVPNFSAAFQYAPKPEDTAISFLNISEATGDEPNNSYFYTKPRLFEINSVSADVPEPGVLSMFLLGLFTLGRFVRRRKHAGPRAILPL</sequence>
<evidence type="ECO:0000313" key="3">
    <source>
        <dbReference type="Proteomes" id="UP000228593"/>
    </source>
</evidence>
<evidence type="ECO:0000256" key="1">
    <source>
        <dbReference type="SAM" id="SignalP"/>
    </source>
</evidence>
<dbReference type="RefSeq" id="WP_099916600.1">
    <property type="nucleotide sequence ID" value="NZ_BMHS01000018.1"/>
</dbReference>
<name>A0A2G8SZQ2_9BURK</name>
<reference evidence="2 3" key="1">
    <citation type="submission" date="2017-10" db="EMBL/GenBank/DDBJ databases">
        <title>Massilia psychrophilum sp. nov., a novel purple-pigmented bacterium isolated from Tianshan glacier, Xinjiang Municipality, China.</title>
        <authorList>
            <person name="Wang H."/>
        </authorList>
    </citation>
    <scope>NUCLEOTIDE SEQUENCE [LARGE SCALE GENOMIC DNA]</scope>
    <source>
        <strain evidence="2 3">JCM 30813</strain>
    </source>
</reference>
<organism evidence="2 3">
    <name type="scientific">Massilia psychrophila</name>
    <dbReference type="NCBI Taxonomy" id="1603353"/>
    <lineage>
        <taxon>Bacteria</taxon>
        <taxon>Pseudomonadati</taxon>
        <taxon>Pseudomonadota</taxon>
        <taxon>Betaproteobacteria</taxon>
        <taxon>Burkholderiales</taxon>
        <taxon>Oxalobacteraceae</taxon>
        <taxon>Telluria group</taxon>
        <taxon>Massilia</taxon>
    </lineage>
</organism>
<evidence type="ECO:0000313" key="2">
    <source>
        <dbReference type="EMBL" id="PIL39193.1"/>
    </source>
</evidence>
<proteinExistence type="predicted"/>
<dbReference type="InterPro" id="IPR013424">
    <property type="entry name" value="Ice-binding_C"/>
</dbReference>
<evidence type="ECO:0008006" key="4">
    <source>
        <dbReference type="Google" id="ProtNLM"/>
    </source>
</evidence>
<protein>
    <recommendedName>
        <fullName evidence="4">PEP-CTERM protein-sorting domain-containing protein</fullName>
    </recommendedName>
</protein>
<keyword evidence="3" id="KW-1185">Reference proteome</keyword>